<evidence type="ECO:0000313" key="2">
    <source>
        <dbReference type="Proteomes" id="UP000284543"/>
    </source>
</evidence>
<dbReference type="AlphaFoldDB" id="A0A412Z4N3"/>
<proteinExistence type="predicted"/>
<dbReference type="Proteomes" id="UP000284543">
    <property type="component" value="Unassembled WGS sequence"/>
</dbReference>
<dbReference type="EMBL" id="QRZM01000006">
    <property type="protein sequence ID" value="RGV74924.1"/>
    <property type="molecule type" value="Genomic_DNA"/>
</dbReference>
<comment type="caution">
    <text evidence="1">The sequence shown here is derived from an EMBL/GenBank/DDBJ whole genome shotgun (WGS) entry which is preliminary data.</text>
</comment>
<organism evidence="1 2">
    <name type="scientific">Enterocloster bolteae</name>
    <dbReference type="NCBI Taxonomy" id="208479"/>
    <lineage>
        <taxon>Bacteria</taxon>
        <taxon>Bacillati</taxon>
        <taxon>Bacillota</taxon>
        <taxon>Clostridia</taxon>
        <taxon>Lachnospirales</taxon>
        <taxon>Lachnospiraceae</taxon>
        <taxon>Enterocloster</taxon>
    </lineage>
</organism>
<protein>
    <submittedName>
        <fullName evidence="1">Uncharacterized protein</fullName>
    </submittedName>
</protein>
<accession>A0A412Z4N3</accession>
<reference evidence="1 2" key="1">
    <citation type="submission" date="2018-08" db="EMBL/GenBank/DDBJ databases">
        <title>A genome reference for cultivated species of the human gut microbiota.</title>
        <authorList>
            <person name="Zou Y."/>
            <person name="Xue W."/>
            <person name="Luo G."/>
        </authorList>
    </citation>
    <scope>NUCLEOTIDE SEQUENCE [LARGE SCALE GENOMIC DNA]</scope>
    <source>
        <strain evidence="1 2">AF14-18</strain>
    </source>
</reference>
<dbReference type="RefSeq" id="WP_118018962.1">
    <property type="nucleotide sequence ID" value="NZ_CAUHGS010000023.1"/>
</dbReference>
<gene>
    <name evidence="1" type="ORF">DWW02_16490</name>
</gene>
<name>A0A412Z4N3_9FIRM</name>
<evidence type="ECO:0000313" key="1">
    <source>
        <dbReference type="EMBL" id="RGV74924.1"/>
    </source>
</evidence>
<sequence>MKGKPKSNVFTGKIQPKDQYKQAEWFLFLPFIGTVSNDMADPNLEKEQRTKQKESNLNI</sequence>